<sequence>MFGLTEKELDRYKDLVQTYAIRDLATDVIEDSTLLVDLIVKDGKYYPVPSFLKSLVTDIEIVLTVNALHTAYDYAHLQTDVNMSEIDIIQHLHNKYENEMINQFLRYGIAFSVDVVEEAMTCLIVELPYLYLQAIENEDFDKDKFLEDRIKAYEDYLFEIGEAGDDEDEEEDEE</sequence>
<name>A0A0S2MUB2_9CAUD</name>
<organism evidence="1 2">
    <name type="scientific">Bacillus phage BM15</name>
    <dbReference type="NCBI Taxonomy" id="1755680"/>
    <lineage>
        <taxon>Viruses</taxon>
        <taxon>Duplodnaviria</taxon>
        <taxon>Heunggongvirae</taxon>
        <taxon>Uroviricota</taxon>
        <taxon>Caudoviricetes</taxon>
        <taxon>Herelleviridae</taxon>
        <taxon>Bastillevirinae</taxon>
        <taxon>Caeruleovirus</taxon>
        <taxon>Caeruleovirus BM15</taxon>
    </lineage>
</organism>
<proteinExistence type="predicted"/>
<dbReference type="OrthoDB" id="11353at10239"/>
<dbReference type="Pfam" id="PF24131">
    <property type="entry name" value="DUF7398"/>
    <property type="match status" value="1"/>
</dbReference>
<accession>A0A0S2MUB2</accession>
<dbReference type="InterPro" id="IPR055822">
    <property type="entry name" value="DUF7398"/>
</dbReference>
<keyword evidence="2" id="KW-1185">Reference proteome</keyword>
<protein>
    <submittedName>
        <fullName evidence="1">Uncharacterized protein</fullName>
    </submittedName>
</protein>
<dbReference type="Proteomes" id="UP000225963">
    <property type="component" value="Segment"/>
</dbReference>
<dbReference type="EMBL" id="KT995480">
    <property type="protein sequence ID" value="ALO79476.1"/>
    <property type="molecule type" value="Genomic_DNA"/>
</dbReference>
<gene>
    <name evidence="1" type="ORF">BM10_55</name>
</gene>
<evidence type="ECO:0000313" key="2">
    <source>
        <dbReference type="Proteomes" id="UP000225963"/>
    </source>
</evidence>
<reference evidence="2" key="1">
    <citation type="submission" date="2015-11" db="EMBL/GenBank/DDBJ databases">
        <authorList>
            <person name="Sharaf A."/>
            <person name="Marie M.E."/>
            <person name="Esson H."/>
            <person name="El-Afifi I.S."/>
            <person name="Hammad M.A."/>
        </authorList>
    </citation>
    <scope>NUCLEOTIDE SEQUENCE [LARGE SCALE GENOMIC DNA]</scope>
</reference>
<evidence type="ECO:0000313" key="1">
    <source>
        <dbReference type="EMBL" id="ALO79476.1"/>
    </source>
</evidence>